<dbReference type="Gene3D" id="2.40.33.20">
    <property type="entry name" value="PK beta-barrel domain-like"/>
    <property type="match status" value="1"/>
</dbReference>
<dbReference type="RefSeq" id="WP_017806554.1">
    <property type="nucleotide sequence ID" value="NZ_PQVK01000036.1"/>
</dbReference>
<evidence type="ECO:0000313" key="2">
    <source>
        <dbReference type="EMBL" id="STO71212.1"/>
    </source>
</evidence>
<dbReference type="SUPFAM" id="SSF50800">
    <property type="entry name" value="PK beta-barrel domain-like"/>
    <property type="match status" value="1"/>
</dbReference>
<gene>
    <name evidence="2" type="primary">ycbX_1</name>
    <name evidence="2" type="ORF">NCTC11296_01108</name>
</gene>
<name>A0A377I8U0_AVIPA</name>
<dbReference type="InterPro" id="IPR052716">
    <property type="entry name" value="MOSC_domain"/>
</dbReference>
<organism evidence="2 3">
    <name type="scientific">Avibacterium paragallinarum</name>
    <name type="common">Haemophilus gallinarum</name>
    <dbReference type="NCBI Taxonomy" id="728"/>
    <lineage>
        <taxon>Bacteria</taxon>
        <taxon>Pseudomonadati</taxon>
        <taxon>Pseudomonadota</taxon>
        <taxon>Gammaproteobacteria</taxon>
        <taxon>Pasteurellales</taxon>
        <taxon>Pasteurellaceae</taxon>
        <taxon>Avibacterium</taxon>
    </lineage>
</organism>
<feature type="domain" description="MOSC" evidence="1">
    <location>
        <begin position="116"/>
        <end position="262"/>
    </location>
</feature>
<evidence type="ECO:0000313" key="3">
    <source>
        <dbReference type="Proteomes" id="UP000254465"/>
    </source>
</evidence>
<dbReference type="PROSITE" id="PS51340">
    <property type="entry name" value="MOSC"/>
    <property type="match status" value="1"/>
</dbReference>
<dbReference type="EMBL" id="UGHK01000002">
    <property type="protein sequence ID" value="STO71212.1"/>
    <property type="molecule type" value="Genomic_DNA"/>
</dbReference>
<dbReference type="PANTHER" id="PTHR36930:SF1">
    <property type="entry name" value="MOSC DOMAIN-CONTAINING PROTEIN"/>
    <property type="match status" value="1"/>
</dbReference>
<dbReference type="Pfam" id="PF03476">
    <property type="entry name" value="MOSC_N"/>
    <property type="match status" value="1"/>
</dbReference>
<dbReference type="Pfam" id="PF03473">
    <property type="entry name" value="MOSC"/>
    <property type="match status" value="1"/>
</dbReference>
<sequence length="265" mass="30879">MKLQHIYLYPIKSTQPYEVSQAVVYPQGLNFDREFMLTELDGTFITARKDALLYSFSAFPTPSGLYIQYKNYSDIQVEYQDFQQIQPCEVWHNNFRSFVAPEEINQWFSKIIGRSVQLRWLGKNSQRTIKRYPNHPLSFADGYPLLLTTESSFNVVQQSGPISISALQFRPNIIIEGLSPFEEQQWEKIQIGNVIFLHSKPCERCTLITRNLLDKYQMEPKMEPFRTLKKMNTNEQGMPLFGINLIPLSTGTIRNGDEVKVLSYR</sequence>
<reference evidence="2 3" key="1">
    <citation type="submission" date="2018-06" db="EMBL/GenBank/DDBJ databases">
        <authorList>
            <consortium name="Pathogen Informatics"/>
            <person name="Doyle S."/>
        </authorList>
    </citation>
    <scope>NUCLEOTIDE SEQUENCE [LARGE SCALE GENOMIC DNA]</scope>
    <source>
        <strain evidence="2 3">NCTC11296</strain>
    </source>
</reference>
<dbReference type="SUPFAM" id="SSF141673">
    <property type="entry name" value="MOSC N-terminal domain-like"/>
    <property type="match status" value="1"/>
</dbReference>
<dbReference type="InterPro" id="IPR005302">
    <property type="entry name" value="MoCF_Sase_C"/>
</dbReference>
<protein>
    <submittedName>
        <fullName evidence="2">Putative 2Fe-2S cluster-containing protein</fullName>
    </submittedName>
</protein>
<proteinExistence type="predicted"/>
<evidence type="ECO:0000259" key="1">
    <source>
        <dbReference type="PROSITE" id="PS51340"/>
    </source>
</evidence>
<dbReference type="GO" id="GO:0003824">
    <property type="term" value="F:catalytic activity"/>
    <property type="evidence" value="ECO:0007669"/>
    <property type="project" value="InterPro"/>
</dbReference>
<accession>A0A377I8U0</accession>
<dbReference type="GO" id="GO:0030151">
    <property type="term" value="F:molybdenum ion binding"/>
    <property type="evidence" value="ECO:0007669"/>
    <property type="project" value="InterPro"/>
</dbReference>
<dbReference type="PANTHER" id="PTHR36930">
    <property type="entry name" value="METAL-SULFUR CLUSTER BIOSYNTHESIS PROTEINS YUAD-RELATED"/>
    <property type="match status" value="1"/>
</dbReference>
<dbReference type="GO" id="GO:0030170">
    <property type="term" value="F:pyridoxal phosphate binding"/>
    <property type="evidence" value="ECO:0007669"/>
    <property type="project" value="InterPro"/>
</dbReference>
<dbReference type="InterPro" id="IPR005303">
    <property type="entry name" value="MOCOS_middle"/>
</dbReference>
<dbReference type="AlphaFoldDB" id="A0A377I8U0"/>
<dbReference type="Proteomes" id="UP000254465">
    <property type="component" value="Unassembled WGS sequence"/>
</dbReference>
<dbReference type="InterPro" id="IPR011037">
    <property type="entry name" value="Pyrv_Knase-like_insert_dom_sf"/>
</dbReference>